<keyword evidence="8" id="KW-0443">Lipid metabolism</keyword>
<comment type="subcellular location">
    <subcellularLocation>
        <location evidence="1 11">Endoplasmic reticulum membrane</location>
        <topology evidence="1 11">Multi-pass membrane protein</topology>
    </subcellularLocation>
</comment>
<evidence type="ECO:0000256" key="5">
    <source>
        <dbReference type="ARBA" id="ARBA00022692"/>
    </source>
</evidence>
<evidence type="ECO:0000256" key="6">
    <source>
        <dbReference type="ARBA" id="ARBA00022824"/>
    </source>
</evidence>
<keyword evidence="4 11" id="KW-0808">Transferase</keyword>
<keyword evidence="5 11" id="KW-0812">Transmembrane</keyword>
<dbReference type="Proteomes" id="UP000017836">
    <property type="component" value="Unassembled WGS sequence"/>
</dbReference>
<dbReference type="eggNOG" id="KOG0831">
    <property type="taxonomic scope" value="Eukaryota"/>
</dbReference>
<dbReference type="OrthoDB" id="264532at2759"/>
<dbReference type="Pfam" id="PF03982">
    <property type="entry name" value="DAGAT"/>
    <property type="match status" value="1"/>
</dbReference>
<evidence type="ECO:0000256" key="3">
    <source>
        <dbReference type="ARBA" id="ARBA00022516"/>
    </source>
</evidence>
<keyword evidence="7 11" id="KW-1133">Transmembrane helix</keyword>
<proteinExistence type="inferred from homology"/>
<dbReference type="Gramene" id="ERN11516">
    <property type="protein sequence ID" value="ERN11516"/>
    <property type="gene ID" value="AMTR_s00022p00123300"/>
</dbReference>
<evidence type="ECO:0000256" key="1">
    <source>
        <dbReference type="ARBA" id="ARBA00004477"/>
    </source>
</evidence>
<dbReference type="GO" id="GO:0004144">
    <property type="term" value="F:diacylglycerol O-acyltransferase activity"/>
    <property type="evidence" value="ECO:0000318"/>
    <property type="project" value="GO_Central"/>
</dbReference>
<sequence length="330" mass="37339">METPNGKQDGNGDAAVTEARPAVLKRTEYDAVRSNVAVFFWLGAIHCNAFLVLTAFALFPSWRSLLILGLLILLMLIPLDDKSKLGQDIARFVCKYACGYFPVTLHVEDMKAFSPNRAYVFAVEPHSVLPIAIVSLCNFTGFMPLPKIKALASSAIFYTPILRHIWTWMGLVAATKKNFVSYLRDGYSCIVIPGGAREIMYMEKGSEVAYLKARTGFVRVAMDMGSPLVPVFCFGQSDIYSWWKGKGDLYVRVTKALRFTPLVFWGRFGPIPYRRPMHVVVGRPIEVNRNHQPTKEEVAEVHQKYTEALRELFERHKAEAGYAEYQLRIL</sequence>
<gene>
    <name evidence="12" type="ORF">AMTR_s00022p00123300</name>
</gene>
<keyword evidence="3" id="KW-0444">Lipid biosynthesis</keyword>
<dbReference type="STRING" id="13333.W1PUY1"/>
<evidence type="ECO:0000256" key="11">
    <source>
        <dbReference type="RuleBase" id="RU367023"/>
    </source>
</evidence>
<dbReference type="KEGG" id="atr:18439714"/>
<keyword evidence="10" id="KW-0012">Acyltransferase</keyword>
<evidence type="ECO:0000313" key="13">
    <source>
        <dbReference type="Proteomes" id="UP000017836"/>
    </source>
</evidence>
<dbReference type="EMBL" id="KI392687">
    <property type="protein sequence ID" value="ERN11516.1"/>
    <property type="molecule type" value="Genomic_DNA"/>
</dbReference>
<feature type="transmembrane region" description="Helical" evidence="11">
    <location>
        <begin position="36"/>
        <end position="56"/>
    </location>
</feature>
<dbReference type="CDD" id="cd07987">
    <property type="entry name" value="LPLAT_MGAT-like"/>
    <property type="match status" value="1"/>
</dbReference>
<dbReference type="InterPro" id="IPR007130">
    <property type="entry name" value="DAGAT"/>
</dbReference>
<dbReference type="AlphaFoldDB" id="W1PUY1"/>
<evidence type="ECO:0000313" key="12">
    <source>
        <dbReference type="EMBL" id="ERN11516.1"/>
    </source>
</evidence>
<dbReference type="HOGENOM" id="CLU_023995_2_0_1"/>
<organism evidence="12 13">
    <name type="scientific">Amborella trichopoda</name>
    <dbReference type="NCBI Taxonomy" id="13333"/>
    <lineage>
        <taxon>Eukaryota</taxon>
        <taxon>Viridiplantae</taxon>
        <taxon>Streptophyta</taxon>
        <taxon>Embryophyta</taxon>
        <taxon>Tracheophyta</taxon>
        <taxon>Spermatophyta</taxon>
        <taxon>Magnoliopsida</taxon>
        <taxon>Amborellales</taxon>
        <taxon>Amborellaceae</taxon>
        <taxon>Amborella</taxon>
    </lineage>
</organism>
<protein>
    <recommendedName>
        <fullName evidence="11">Acyltransferase</fullName>
        <ecNumber evidence="11">2.3.1.-</ecNumber>
    </recommendedName>
</protein>
<accession>W1PUY1</accession>
<evidence type="ECO:0000256" key="8">
    <source>
        <dbReference type="ARBA" id="ARBA00023098"/>
    </source>
</evidence>
<dbReference type="EC" id="2.3.1.-" evidence="11"/>
<dbReference type="GO" id="GO:0005789">
    <property type="term" value="C:endoplasmic reticulum membrane"/>
    <property type="evidence" value="ECO:0000318"/>
    <property type="project" value="GO_Central"/>
</dbReference>
<name>W1PUY1_AMBTC</name>
<keyword evidence="6 11" id="KW-0256">Endoplasmic reticulum</keyword>
<keyword evidence="9 11" id="KW-0472">Membrane</keyword>
<dbReference type="GO" id="GO:0019432">
    <property type="term" value="P:triglyceride biosynthetic process"/>
    <property type="evidence" value="ECO:0000318"/>
    <property type="project" value="GO_Central"/>
</dbReference>
<evidence type="ECO:0000256" key="4">
    <source>
        <dbReference type="ARBA" id="ARBA00022679"/>
    </source>
</evidence>
<feature type="transmembrane region" description="Helical" evidence="11">
    <location>
        <begin position="62"/>
        <end position="79"/>
    </location>
</feature>
<keyword evidence="13" id="KW-1185">Reference proteome</keyword>
<comment type="similarity">
    <text evidence="2 11">Belongs to the diacylglycerol acyltransferase family.</text>
</comment>
<dbReference type="OMA" id="FWFTCAN"/>
<dbReference type="PANTHER" id="PTHR12317">
    <property type="entry name" value="DIACYLGLYCEROL O-ACYLTRANSFERASE"/>
    <property type="match status" value="1"/>
</dbReference>
<reference evidence="13" key="1">
    <citation type="journal article" date="2013" name="Science">
        <title>The Amborella genome and the evolution of flowering plants.</title>
        <authorList>
            <consortium name="Amborella Genome Project"/>
        </authorList>
    </citation>
    <scope>NUCLEOTIDE SEQUENCE [LARGE SCALE GENOMIC DNA]</scope>
</reference>
<evidence type="ECO:0000256" key="2">
    <source>
        <dbReference type="ARBA" id="ARBA00005420"/>
    </source>
</evidence>
<evidence type="ECO:0000256" key="10">
    <source>
        <dbReference type="ARBA" id="ARBA00023315"/>
    </source>
</evidence>
<evidence type="ECO:0000256" key="9">
    <source>
        <dbReference type="ARBA" id="ARBA00023136"/>
    </source>
</evidence>
<evidence type="ECO:0000256" key="7">
    <source>
        <dbReference type="ARBA" id="ARBA00022989"/>
    </source>
</evidence>
<dbReference type="PANTHER" id="PTHR12317:SF63">
    <property type="entry name" value="DIACYLGLYCEROL O-ACYLTRANSFERASE 2"/>
    <property type="match status" value="1"/>
</dbReference>